<evidence type="ECO:0000313" key="1">
    <source>
        <dbReference type="EMBL" id="CDW29526.1"/>
    </source>
</evidence>
<dbReference type="EMBL" id="HACA01012165">
    <property type="protein sequence ID" value="CDW29526.1"/>
    <property type="molecule type" value="Transcribed_RNA"/>
</dbReference>
<dbReference type="AlphaFoldDB" id="A0A0K2TVW8"/>
<accession>A0A0K2TVW8</accession>
<protein>
    <submittedName>
        <fullName evidence="1">Uncharacterized protein</fullName>
    </submittedName>
</protein>
<reference evidence="1" key="1">
    <citation type="submission" date="2014-05" db="EMBL/GenBank/DDBJ databases">
        <authorList>
            <person name="Chronopoulou M."/>
        </authorList>
    </citation>
    <scope>NUCLEOTIDE SEQUENCE</scope>
    <source>
        <tissue evidence="1">Whole organism</tissue>
    </source>
</reference>
<proteinExistence type="predicted"/>
<name>A0A0K2TVW8_LEPSM</name>
<organism evidence="1">
    <name type="scientific">Lepeophtheirus salmonis</name>
    <name type="common">Salmon louse</name>
    <name type="synonym">Caligus salmonis</name>
    <dbReference type="NCBI Taxonomy" id="72036"/>
    <lineage>
        <taxon>Eukaryota</taxon>
        <taxon>Metazoa</taxon>
        <taxon>Ecdysozoa</taxon>
        <taxon>Arthropoda</taxon>
        <taxon>Crustacea</taxon>
        <taxon>Multicrustacea</taxon>
        <taxon>Hexanauplia</taxon>
        <taxon>Copepoda</taxon>
        <taxon>Siphonostomatoida</taxon>
        <taxon>Caligidae</taxon>
        <taxon>Lepeophtheirus</taxon>
    </lineage>
</organism>
<feature type="non-terminal residue" evidence="1">
    <location>
        <position position="1"/>
    </location>
</feature>
<sequence length="52" mass="6063">QLRYNLNLDERCKGGFSLRQTQITKSRDVRLRLEESQIEPGQAAVITLLEKF</sequence>